<proteinExistence type="predicted"/>
<accession>A0A1I6UH59</accession>
<dbReference type="EMBL" id="FOZU01000016">
    <property type="protein sequence ID" value="SFT00728.1"/>
    <property type="molecule type" value="Genomic_DNA"/>
</dbReference>
<sequence length="30" mass="3391">MGKTHANPLKIRGTVAFYQSPLLDTYMSHL</sequence>
<dbReference type="AlphaFoldDB" id="A0A1I6UH59"/>
<gene>
    <name evidence="1" type="ORF">SAMN05444586_101622</name>
</gene>
<reference evidence="2" key="1">
    <citation type="submission" date="2016-10" db="EMBL/GenBank/DDBJ databases">
        <authorList>
            <person name="Varghese N."/>
            <person name="Submissions S."/>
        </authorList>
    </citation>
    <scope>NUCLEOTIDE SEQUENCE [LARGE SCALE GENOMIC DNA]</scope>
    <source>
        <strain evidence="2">ANC 5076</strain>
    </source>
</reference>
<keyword evidence="2" id="KW-1185">Reference proteome</keyword>
<dbReference type="Proteomes" id="UP000182827">
    <property type="component" value="Unassembled WGS sequence"/>
</dbReference>
<protein>
    <submittedName>
        <fullName evidence="1">Uncharacterized protein</fullName>
    </submittedName>
</protein>
<evidence type="ECO:0000313" key="2">
    <source>
        <dbReference type="Proteomes" id="UP000182827"/>
    </source>
</evidence>
<organism evidence="1 2">
    <name type="scientific">Acinetobacter bohemicus</name>
    <dbReference type="NCBI Taxonomy" id="1435036"/>
    <lineage>
        <taxon>Bacteria</taxon>
        <taxon>Pseudomonadati</taxon>
        <taxon>Pseudomonadota</taxon>
        <taxon>Gammaproteobacteria</taxon>
        <taxon>Moraxellales</taxon>
        <taxon>Moraxellaceae</taxon>
        <taxon>Acinetobacter</taxon>
    </lineage>
</organism>
<evidence type="ECO:0000313" key="1">
    <source>
        <dbReference type="EMBL" id="SFT00728.1"/>
    </source>
</evidence>
<name>A0A1I6UH59_9GAMM</name>